<gene>
    <name evidence="2" type="ORF">SAMN05216462_0859</name>
</gene>
<evidence type="ECO:0008006" key="4">
    <source>
        <dbReference type="Google" id="ProtNLM"/>
    </source>
</evidence>
<name>A0A1H3ZNR5_XYLRU</name>
<accession>A0A1H3ZNR5</accession>
<proteinExistence type="predicted"/>
<dbReference type="EMBL" id="FNRF01000002">
    <property type="protein sequence ID" value="SEA25317.1"/>
    <property type="molecule type" value="Genomic_DNA"/>
</dbReference>
<keyword evidence="1" id="KW-1133">Transmembrane helix</keyword>
<keyword evidence="1" id="KW-0812">Transmembrane</keyword>
<organism evidence="2 3">
    <name type="scientific">Xylanibacter ruminicola</name>
    <name type="common">Prevotella ruminicola</name>
    <dbReference type="NCBI Taxonomy" id="839"/>
    <lineage>
        <taxon>Bacteria</taxon>
        <taxon>Pseudomonadati</taxon>
        <taxon>Bacteroidota</taxon>
        <taxon>Bacteroidia</taxon>
        <taxon>Bacteroidales</taxon>
        <taxon>Prevotellaceae</taxon>
        <taxon>Xylanibacter</taxon>
    </lineage>
</organism>
<sequence length="82" mass="9745">MPHHFTTICMSKNNFFSKVFHLYYDGFRSMTLGKTLWAIILIKLFIIFVVLKLFFFPDFLKTHADGNEPEYVAKQLLEDVEH</sequence>
<reference evidence="2 3" key="1">
    <citation type="submission" date="2016-10" db="EMBL/GenBank/DDBJ databases">
        <authorList>
            <person name="de Groot N.N."/>
        </authorList>
    </citation>
    <scope>NUCLEOTIDE SEQUENCE [LARGE SCALE GENOMIC DNA]</scope>
    <source>
        <strain evidence="2 3">D31d</strain>
    </source>
</reference>
<keyword evidence="1" id="KW-0472">Membrane</keyword>
<evidence type="ECO:0000256" key="1">
    <source>
        <dbReference type="SAM" id="Phobius"/>
    </source>
</evidence>
<evidence type="ECO:0000313" key="3">
    <source>
        <dbReference type="Proteomes" id="UP000182257"/>
    </source>
</evidence>
<evidence type="ECO:0000313" key="2">
    <source>
        <dbReference type="EMBL" id="SEA25317.1"/>
    </source>
</evidence>
<feature type="transmembrane region" description="Helical" evidence="1">
    <location>
        <begin position="36"/>
        <end position="55"/>
    </location>
</feature>
<dbReference type="InterPro" id="IPR027853">
    <property type="entry name" value="DUF4492"/>
</dbReference>
<dbReference type="Pfam" id="PF14899">
    <property type="entry name" value="DUF4492"/>
    <property type="match status" value="1"/>
</dbReference>
<dbReference type="Proteomes" id="UP000182257">
    <property type="component" value="Unassembled WGS sequence"/>
</dbReference>
<dbReference type="AlphaFoldDB" id="A0A1H3ZNR5"/>
<protein>
    <recommendedName>
        <fullName evidence="4">DUF4492 domain-containing protein</fullName>
    </recommendedName>
</protein>